<keyword evidence="4" id="KW-0694">RNA-binding</keyword>
<dbReference type="Proteomes" id="UP000184394">
    <property type="component" value="Unassembled WGS sequence"/>
</dbReference>
<protein>
    <submittedName>
        <fullName evidence="5">Methyltransferase domain-containing protein</fullName>
    </submittedName>
</protein>
<dbReference type="Gene3D" id="3.40.50.150">
    <property type="entry name" value="Vaccinia Virus protein VP39"/>
    <property type="match status" value="1"/>
</dbReference>
<evidence type="ECO:0000313" key="5">
    <source>
        <dbReference type="EMBL" id="SHM39658.1"/>
    </source>
</evidence>
<evidence type="ECO:0000256" key="4">
    <source>
        <dbReference type="ARBA" id="ARBA00022884"/>
    </source>
</evidence>
<dbReference type="CDD" id="cd02440">
    <property type="entry name" value="AdoMet_MTases"/>
    <property type="match status" value="1"/>
</dbReference>
<dbReference type="AlphaFoldDB" id="A0A1M7IGE0"/>
<dbReference type="EMBL" id="FRCT01000004">
    <property type="protein sequence ID" value="SHM39658.1"/>
    <property type="molecule type" value="Genomic_DNA"/>
</dbReference>
<proteinExistence type="predicted"/>
<reference evidence="5 6" key="1">
    <citation type="submission" date="2016-11" db="EMBL/GenBank/DDBJ databases">
        <authorList>
            <person name="Jaros S."/>
            <person name="Januszkiewicz K."/>
            <person name="Wedrychowicz H."/>
        </authorList>
    </citation>
    <scope>NUCLEOTIDE SEQUENCE [LARGE SCALE GENOMIC DNA]</scope>
    <source>
        <strain evidence="5 6">Y1</strain>
    </source>
</reference>
<evidence type="ECO:0000256" key="2">
    <source>
        <dbReference type="ARBA" id="ARBA00022679"/>
    </source>
</evidence>
<dbReference type="GO" id="GO:0008168">
    <property type="term" value="F:methyltransferase activity"/>
    <property type="evidence" value="ECO:0007669"/>
    <property type="project" value="UniProtKB-KW"/>
</dbReference>
<dbReference type="SUPFAM" id="SSF53335">
    <property type="entry name" value="S-adenosyl-L-methionine-dependent methyltransferases"/>
    <property type="match status" value="1"/>
</dbReference>
<dbReference type="InterPro" id="IPR001737">
    <property type="entry name" value="KsgA/Erm"/>
</dbReference>
<keyword evidence="3" id="KW-0949">S-adenosyl-L-methionine</keyword>
<keyword evidence="1 5" id="KW-0489">Methyltransferase</keyword>
<sequence>MINVSDALMYFKYYTKTIYLEILKACKGLDYTGRIESNISSLRGYEGCYPIKRLLKKLNINLEDRILDIGCGKGLSLYYSSMFCFERIDGIEYSKKLTKIAKRNARMLKDKRVHIYNCDARIFKHYEQYNYFFINNPFSSEIMEQVVFAIIQSYKIKKRRIIVIYQFPFSIDVFRKYNFKIIYKNFPNVILTFG</sequence>
<dbReference type="GO" id="GO:0032259">
    <property type="term" value="P:methylation"/>
    <property type="evidence" value="ECO:0007669"/>
    <property type="project" value="UniProtKB-KW"/>
</dbReference>
<dbReference type="Pfam" id="PF00398">
    <property type="entry name" value="RrnaAD"/>
    <property type="match status" value="1"/>
</dbReference>
<accession>A0A1M7IGE0</accession>
<evidence type="ECO:0000256" key="3">
    <source>
        <dbReference type="ARBA" id="ARBA00022691"/>
    </source>
</evidence>
<dbReference type="GO" id="GO:0003723">
    <property type="term" value="F:RNA binding"/>
    <property type="evidence" value="ECO:0007669"/>
    <property type="project" value="UniProtKB-KW"/>
</dbReference>
<keyword evidence="2 5" id="KW-0808">Transferase</keyword>
<evidence type="ECO:0000313" key="6">
    <source>
        <dbReference type="Proteomes" id="UP000184394"/>
    </source>
</evidence>
<dbReference type="InterPro" id="IPR029063">
    <property type="entry name" value="SAM-dependent_MTases_sf"/>
</dbReference>
<name>A0A1M7IGE0_RUMFL</name>
<evidence type="ECO:0000256" key="1">
    <source>
        <dbReference type="ARBA" id="ARBA00022603"/>
    </source>
</evidence>
<organism evidence="5 6">
    <name type="scientific">Ruminococcus flavefaciens</name>
    <dbReference type="NCBI Taxonomy" id="1265"/>
    <lineage>
        <taxon>Bacteria</taxon>
        <taxon>Bacillati</taxon>
        <taxon>Bacillota</taxon>
        <taxon>Clostridia</taxon>
        <taxon>Eubacteriales</taxon>
        <taxon>Oscillospiraceae</taxon>
        <taxon>Ruminococcus</taxon>
    </lineage>
</organism>
<gene>
    <name evidence="5" type="ORF">SAMN04487860_10495</name>
</gene>